<feature type="region of interest" description="Disordered" evidence="1">
    <location>
        <begin position="393"/>
        <end position="432"/>
    </location>
</feature>
<feature type="region of interest" description="Disordered" evidence="1">
    <location>
        <begin position="660"/>
        <end position="688"/>
    </location>
</feature>
<organism evidence="2 3">
    <name type="scientific">Rhodotorula graminis (strain WP1)</name>
    <dbReference type="NCBI Taxonomy" id="578459"/>
    <lineage>
        <taxon>Eukaryota</taxon>
        <taxon>Fungi</taxon>
        <taxon>Dikarya</taxon>
        <taxon>Basidiomycota</taxon>
        <taxon>Pucciniomycotina</taxon>
        <taxon>Microbotryomycetes</taxon>
        <taxon>Sporidiobolales</taxon>
        <taxon>Sporidiobolaceae</taxon>
        <taxon>Rhodotorula</taxon>
    </lineage>
</organism>
<dbReference type="OMA" id="FHATIEL"/>
<gene>
    <name evidence="2" type="ORF">RHOBADRAFT_54086</name>
</gene>
<sequence length="822" mass="85440">MQPRRRREASTQSEWPQLSLLAVYSETAIVAEADEGARLDDAALEAAKVLCLVSPGGQEALEGARRGRVMGTVMGVAAFARTLGPVGQEAARAVHSSRRRMFWCEVEPGFFVHATIVLPRSSRHSRRASAATTSSSATTSTPSFSLDDDVLLADLRHAYREYRLRHGSLVATLEKDGTEHVRARLDEFWRDWAERWDVTGARAPAPLERVLDALPSCSLLTPSTSPQLLPLLAQFAASNPSTLPILLHDSTVLSLPDLASSARTSSRADHTPPPPLANEDLLALVRYLHRLLPPRSLAVHAAASGVGDAVQHAASSSAADDTSTSSWTAPFSSLASGMTSFLAPRPMSFALSSPSSPSSPPSASVNSAAAPSRDAKDVRGKSLRSGFAALRRAEKDVVAERQRNAQRTASGGGADARPEGEPGAGDGAGWSFRSVSGSWSRLGFGGGAAAPATVAKAQAEAAAHDGSTAGAEENARDAAALEPPTTEGDEPASVPAAELDPAEEATPQHSQPTTPLVELAPSVDVGELAEAMGASPGEERTEAGALAVDGAAQDAGPPGGSSEEEDRVVEREKMFELVCGGEEGSEEEVRFHLRRYERGALTLGLAMLPKTDHAALAWLDSRAERLLEAVESLLEVVQPPVPAYPQQHFVKHGLLVSAFSPSSSSSPRDEPGTGSAAARPGSGPATDEELATTAALLDAYRSLRSPTVPVLESLTRLATPSTPWIVHRRTDTDPPHSCSSSSSTVPRPAGRPTVAQSATDVYAVLCGPSGSAKARGKGGESAASKKGGGGAGGAAVGAGAEMSLVEAADEMRRLVGAYGARA</sequence>
<proteinExistence type="predicted"/>
<feature type="compositionally biased region" description="Low complexity" evidence="1">
    <location>
        <begin position="350"/>
        <end position="372"/>
    </location>
</feature>
<name>A0A194S491_RHOGW</name>
<feature type="compositionally biased region" description="Gly residues" evidence="1">
    <location>
        <begin position="786"/>
        <end position="796"/>
    </location>
</feature>
<dbReference type="STRING" id="578459.A0A194S491"/>
<protein>
    <recommendedName>
        <fullName evidence="4">CCZ1/INTU/HSP4 first Longin domain-containing protein</fullName>
    </recommendedName>
</protein>
<feature type="region of interest" description="Disordered" evidence="1">
    <location>
        <begin position="725"/>
        <end position="754"/>
    </location>
</feature>
<dbReference type="OrthoDB" id="240546at2759"/>
<dbReference type="InterPro" id="IPR013176">
    <property type="entry name" value="Ccz1"/>
</dbReference>
<dbReference type="GO" id="GO:0016192">
    <property type="term" value="P:vesicle-mediated transport"/>
    <property type="evidence" value="ECO:0007669"/>
    <property type="project" value="InterPro"/>
</dbReference>
<evidence type="ECO:0000313" key="2">
    <source>
        <dbReference type="EMBL" id="KPV74236.1"/>
    </source>
</evidence>
<dbReference type="Proteomes" id="UP000053890">
    <property type="component" value="Unassembled WGS sequence"/>
</dbReference>
<reference evidence="2 3" key="1">
    <citation type="journal article" date="2015" name="Front. Microbiol.">
        <title>Genome sequence of the plant growth promoting endophytic yeast Rhodotorula graminis WP1.</title>
        <authorList>
            <person name="Firrincieli A."/>
            <person name="Otillar R."/>
            <person name="Salamov A."/>
            <person name="Schmutz J."/>
            <person name="Khan Z."/>
            <person name="Redman R.S."/>
            <person name="Fleck N.D."/>
            <person name="Lindquist E."/>
            <person name="Grigoriev I.V."/>
            <person name="Doty S.L."/>
        </authorList>
    </citation>
    <scope>NUCLEOTIDE SEQUENCE [LARGE SCALE GENOMIC DNA]</scope>
    <source>
        <strain evidence="2 3">WP1</strain>
    </source>
</reference>
<evidence type="ECO:0000256" key="1">
    <source>
        <dbReference type="SAM" id="MobiDB-lite"/>
    </source>
</evidence>
<dbReference type="PANTHER" id="PTHR13056:SF0">
    <property type="entry name" value="VACUOLAR FUSION PROTEIN CCZ1 HOMOLOG-RELATED"/>
    <property type="match status" value="1"/>
</dbReference>
<dbReference type="GeneID" id="28977593"/>
<evidence type="ECO:0008006" key="4">
    <source>
        <dbReference type="Google" id="ProtNLM"/>
    </source>
</evidence>
<feature type="region of interest" description="Disordered" evidence="1">
    <location>
        <begin position="770"/>
        <end position="796"/>
    </location>
</feature>
<dbReference type="GO" id="GO:0035658">
    <property type="term" value="C:Mon1-Ccz1 complex"/>
    <property type="evidence" value="ECO:0007669"/>
    <property type="project" value="InterPro"/>
</dbReference>
<dbReference type="AlphaFoldDB" id="A0A194S491"/>
<evidence type="ECO:0000313" key="3">
    <source>
        <dbReference type="Proteomes" id="UP000053890"/>
    </source>
</evidence>
<dbReference type="RefSeq" id="XP_018270285.1">
    <property type="nucleotide sequence ID" value="XM_018417145.1"/>
</dbReference>
<feature type="compositionally biased region" description="Basic and acidic residues" evidence="1">
    <location>
        <begin position="393"/>
        <end position="403"/>
    </location>
</feature>
<feature type="region of interest" description="Disordered" evidence="1">
    <location>
        <begin position="350"/>
        <end position="381"/>
    </location>
</feature>
<dbReference type="EMBL" id="KQ474080">
    <property type="protein sequence ID" value="KPV74236.1"/>
    <property type="molecule type" value="Genomic_DNA"/>
</dbReference>
<dbReference type="PANTHER" id="PTHR13056">
    <property type="entry name" value="VACUOLAR FUSION PROTEIN CCZ1 HOMOLOG-RELATED"/>
    <property type="match status" value="1"/>
</dbReference>
<accession>A0A194S491</accession>
<keyword evidence="3" id="KW-1185">Reference proteome</keyword>